<sequence length="254" mass="26488">MKKKIVELIGIMSVVSMLAAGCAGGPGRDGSLGKQDSGQDYAEEQSEQEELEASMEGMSEDPAGTQSAAEGNETDAGSDTGANASAAAWLPQGVKQQPSEKEPNEMVRTALIDTYQIPEDEWDMTRYYYNYVDLNEDGSDEIFALAVGPSVSGSGGSCALLLDADGAVLQEFSLVNPPVLVTDEIIDGYHALALERSGGGAESEVVLLPHGNGVYAGVSETETIVDPASLTGTAILCNDLAADLESGEFLNLAE</sequence>
<feature type="signal peptide" evidence="2">
    <location>
        <begin position="1"/>
        <end position="19"/>
    </location>
</feature>
<dbReference type="Proteomes" id="UP000824007">
    <property type="component" value="Unassembled WGS sequence"/>
</dbReference>
<reference evidence="3" key="1">
    <citation type="journal article" date="2021" name="PeerJ">
        <title>Extensive microbial diversity within the chicken gut microbiome revealed by metagenomics and culture.</title>
        <authorList>
            <person name="Gilroy R."/>
            <person name="Ravi A."/>
            <person name="Getino M."/>
            <person name="Pursley I."/>
            <person name="Horton D.L."/>
            <person name="Alikhan N.F."/>
            <person name="Baker D."/>
            <person name="Gharbi K."/>
            <person name="Hall N."/>
            <person name="Watson M."/>
            <person name="Adriaenssens E.M."/>
            <person name="Foster-Nyarko E."/>
            <person name="Jarju S."/>
            <person name="Secka A."/>
            <person name="Antonio M."/>
            <person name="Oren A."/>
            <person name="Chaudhuri R.R."/>
            <person name="La Ragione R."/>
            <person name="Hildebrand F."/>
            <person name="Pallen M.J."/>
        </authorList>
    </citation>
    <scope>NUCLEOTIDE SEQUENCE</scope>
    <source>
        <strain evidence="3">ChiSxjej3B15-24422</strain>
    </source>
</reference>
<evidence type="ECO:0008006" key="5">
    <source>
        <dbReference type="Google" id="ProtNLM"/>
    </source>
</evidence>
<evidence type="ECO:0000313" key="3">
    <source>
        <dbReference type="EMBL" id="HIY61256.1"/>
    </source>
</evidence>
<keyword evidence="2" id="KW-0732">Signal</keyword>
<feature type="region of interest" description="Disordered" evidence="1">
    <location>
        <begin position="27"/>
        <end position="82"/>
    </location>
</feature>
<evidence type="ECO:0000313" key="4">
    <source>
        <dbReference type="Proteomes" id="UP000824007"/>
    </source>
</evidence>
<reference evidence="3" key="2">
    <citation type="submission" date="2021-04" db="EMBL/GenBank/DDBJ databases">
        <authorList>
            <person name="Gilroy R."/>
        </authorList>
    </citation>
    <scope>NUCLEOTIDE SEQUENCE</scope>
    <source>
        <strain evidence="3">ChiSxjej3B15-24422</strain>
    </source>
</reference>
<proteinExistence type="predicted"/>
<evidence type="ECO:0000256" key="2">
    <source>
        <dbReference type="SAM" id="SignalP"/>
    </source>
</evidence>
<feature type="compositionally biased region" description="Acidic residues" evidence="1">
    <location>
        <begin position="41"/>
        <end position="53"/>
    </location>
</feature>
<feature type="chain" id="PRO_5038999781" description="Lipoprotein" evidence="2">
    <location>
        <begin position="20"/>
        <end position="254"/>
    </location>
</feature>
<dbReference type="AlphaFoldDB" id="A0A9D2C886"/>
<accession>A0A9D2C886</accession>
<comment type="caution">
    <text evidence="3">The sequence shown here is derived from an EMBL/GenBank/DDBJ whole genome shotgun (WGS) entry which is preliminary data.</text>
</comment>
<evidence type="ECO:0000256" key="1">
    <source>
        <dbReference type="SAM" id="MobiDB-lite"/>
    </source>
</evidence>
<feature type="compositionally biased region" description="Polar residues" evidence="1">
    <location>
        <begin position="64"/>
        <end position="82"/>
    </location>
</feature>
<protein>
    <recommendedName>
        <fullName evidence="5">Lipoprotein</fullName>
    </recommendedName>
</protein>
<dbReference type="EMBL" id="DXDD01000140">
    <property type="protein sequence ID" value="HIY61256.1"/>
    <property type="molecule type" value="Genomic_DNA"/>
</dbReference>
<name>A0A9D2C886_9FIRM</name>
<organism evidence="3 4">
    <name type="scientific">Candidatus Eisenbergiella pullistercoris</name>
    <dbReference type="NCBI Taxonomy" id="2838555"/>
    <lineage>
        <taxon>Bacteria</taxon>
        <taxon>Bacillati</taxon>
        <taxon>Bacillota</taxon>
        <taxon>Clostridia</taxon>
        <taxon>Lachnospirales</taxon>
        <taxon>Lachnospiraceae</taxon>
        <taxon>Eisenbergiella</taxon>
    </lineage>
</organism>
<dbReference type="PROSITE" id="PS51257">
    <property type="entry name" value="PROKAR_LIPOPROTEIN"/>
    <property type="match status" value="1"/>
</dbReference>
<gene>
    <name evidence="3" type="ORF">H9831_11365</name>
</gene>